<dbReference type="GO" id="GO:0005654">
    <property type="term" value="C:nucleoplasm"/>
    <property type="evidence" value="ECO:0007669"/>
    <property type="project" value="TreeGrafter"/>
</dbReference>
<feature type="compositionally biased region" description="Basic and acidic residues" evidence="1">
    <location>
        <begin position="348"/>
        <end position="360"/>
    </location>
</feature>
<dbReference type="AlphaFoldDB" id="A0A0G4GFU5"/>
<evidence type="ECO:0000313" key="2">
    <source>
        <dbReference type="EMBL" id="CEM28389.1"/>
    </source>
</evidence>
<feature type="compositionally biased region" description="Polar residues" evidence="1">
    <location>
        <begin position="88"/>
        <end position="105"/>
    </location>
</feature>
<feature type="compositionally biased region" description="Polar residues" evidence="1">
    <location>
        <begin position="12"/>
        <end position="26"/>
    </location>
</feature>
<evidence type="ECO:0000256" key="1">
    <source>
        <dbReference type="SAM" id="MobiDB-lite"/>
    </source>
</evidence>
<feature type="region of interest" description="Disordered" evidence="1">
    <location>
        <begin position="66"/>
        <end position="105"/>
    </location>
</feature>
<feature type="region of interest" description="Disordered" evidence="1">
    <location>
        <begin position="406"/>
        <end position="443"/>
    </location>
</feature>
<proteinExistence type="predicted"/>
<dbReference type="InterPro" id="IPR040235">
    <property type="entry name" value="Nicolin-1"/>
</dbReference>
<feature type="region of interest" description="Disordered" evidence="1">
    <location>
        <begin position="339"/>
        <end position="366"/>
    </location>
</feature>
<name>A0A0G4GFU5_9ALVE</name>
<protein>
    <submittedName>
        <fullName evidence="2">Uncharacterized protein</fullName>
    </submittedName>
</protein>
<dbReference type="EMBL" id="CDMZ01001169">
    <property type="protein sequence ID" value="CEM28389.1"/>
    <property type="molecule type" value="Genomic_DNA"/>
</dbReference>
<feature type="compositionally biased region" description="Basic and acidic residues" evidence="1">
    <location>
        <begin position="66"/>
        <end position="86"/>
    </location>
</feature>
<gene>
    <name evidence="2" type="ORF">Cvel_21708</name>
</gene>
<feature type="region of interest" description="Disordered" evidence="1">
    <location>
        <begin position="1"/>
        <end position="26"/>
    </location>
</feature>
<dbReference type="PANTHER" id="PTHR31239">
    <property type="entry name" value="NICOLIN 1"/>
    <property type="match status" value="1"/>
</dbReference>
<accession>A0A0G4GFU5</accession>
<reference evidence="2" key="1">
    <citation type="submission" date="2014-11" db="EMBL/GenBank/DDBJ databases">
        <authorList>
            <person name="Otto D Thomas"/>
            <person name="Naeem Raeece"/>
        </authorList>
    </citation>
    <scope>NUCLEOTIDE SEQUENCE</scope>
</reference>
<dbReference type="PANTHER" id="PTHR31239:SF2">
    <property type="entry name" value="NICOLIN-1"/>
    <property type="match status" value="1"/>
</dbReference>
<organism evidence="2">
    <name type="scientific">Chromera velia CCMP2878</name>
    <dbReference type="NCBI Taxonomy" id="1169474"/>
    <lineage>
        <taxon>Eukaryota</taxon>
        <taxon>Sar</taxon>
        <taxon>Alveolata</taxon>
        <taxon>Colpodellida</taxon>
        <taxon>Chromeraceae</taxon>
        <taxon>Chromera</taxon>
    </lineage>
</organism>
<feature type="region of interest" description="Disordered" evidence="1">
    <location>
        <begin position="209"/>
        <end position="268"/>
    </location>
</feature>
<sequence length="460" mass="49268">MKPEWTGEWTELDTSTCSPASGTTETGRPAFLDVRISAPLDSIDALVFQNCFAFSITIKQCVFRPGTEKEEKQEDTQSVKSTEARLRSSATPTEQENGEGDTTANRDVSESLHRAPFSATLAPLQKASRCSERWRTLLSRHTLMQMAHCEADAHQWHVLHASQLTNGKTKGDVSFLRIFILQPSPLWPRVCLMNFTAFRLPNPTSGVSLPLHHRSRRQPASVTSPGSGGGALSLPLSAQSGGGSGGEQERVTSLSQQKSLKGGGEMGGAAQPGSLAALLALADANAQLLTLPPTASHALPTPNSFLLQPETFRSRLASVHSSASSQPYTFDLETRARISTASWTPDIPEEKPNGQRERRPSPPIETLQDIRSLLTPSRRLAPEGKSAGDQLTASVVDFLPAISAGPGGFPEQHRPASSLLSVGGGGSGNGSDRDGESLQIHQPQHPFCLITDVRVVPGEL</sequence>
<dbReference type="VEuPathDB" id="CryptoDB:Cvel_21708"/>